<evidence type="ECO:0000256" key="4">
    <source>
        <dbReference type="ARBA" id="ARBA00022692"/>
    </source>
</evidence>
<keyword evidence="4 8" id="KW-0812">Transmembrane</keyword>
<sequence length="491" mass="53072">MGLSPSTFRILVVGFVALGSTTYGYSSSIIATTLGQPSFLSYFQLDTRVNATQLEGAINGLFQAGGLVGCLSCIASADSLGRKMAILIASLVTVVGGALQAGSVHIAMYLAFRFITGIGVGALVTLVPLYQSEISPPKIRGFLVGIHGVMICIGYTLASWVGLGFYFVNASGSQWRLPLAIQCLPPLILSCGIFLLPESPRWLIDNDRAEDALKCFEAIHAESDQSIAQDHDAILAEFNLLQALIVHERQEKHTFADLFRYPAMRKRCLIGFFVLFACQGTATLVINNYGPSLYAALGFDTVPQLLIQSGWITVCPIGNFINSLIVDKVGRTRLLMAGFVGTVSALIGECIALSIYQKEGSRSAASAAVFFLFFHIGCFSVTCDATSYIYASEIFPTPVRAKGLAISVSGLFVATIIFLQCAPTAFAEIGWKYYVVFISCTVISFFIVWLFCPETSQRSLESIPELFGDSVEPANIKPVAETRESIGYDEK</sequence>
<dbReference type="InterPro" id="IPR036259">
    <property type="entry name" value="MFS_trans_sf"/>
</dbReference>
<comment type="similarity">
    <text evidence="2 7">Belongs to the major facilitator superfamily. Sugar transporter (TC 2.A.1.1) family.</text>
</comment>
<dbReference type="RefSeq" id="XP_046068012.1">
    <property type="nucleotide sequence ID" value="XM_046217042.1"/>
</dbReference>
<evidence type="ECO:0000256" key="1">
    <source>
        <dbReference type="ARBA" id="ARBA00004141"/>
    </source>
</evidence>
<organism evidence="10 11">
    <name type="scientific">Talaromyces proteolyticus</name>
    <dbReference type="NCBI Taxonomy" id="1131652"/>
    <lineage>
        <taxon>Eukaryota</taxon>
        <taxon>Fungi</taxon>
        <taxon>Dikarya</taxon>
        <taxon>Ascomycota</taxon>
        <taxon>Pezizomycotina</taxon>
        <taxon>Eurotiomycetes</taxon>
        <taxon>Eurotiomycetidae</taxon>
        <taxon>Eurotiales</taxon>
        <taxon>Trichocomaceae</taxon>
        <taxon>Talaromyces</taxon>
        <taxon>Talaromyces sect. Bacilispori</taxon>
    </lineage>
</organism>
<dbReference type="GO" id="GO:0005351">
    <property type="term" value="F:carbohydrate:proton symporter activity"/>
    <property type="evidence" value="ECO:0007669"/>
    <property type="project" value="TreeGrafter"/>
</dbReference>
<dbReference type="FunFam" id="1.20.1250.20:FF:000134">
    <property type="entry name" value="MFS sugar transporter protein"/>
    <property type="match status" value="1"/>
</dbReference>
<evidence type="ECO:0000256" key="7">
    <source>
        <dbReference type="RuleBase" id="RU003346"/>
    </source>
</evidence>
<dbReference type="GO" id="GO:0016020">
    <property type="term" value="C:membrane"/>
    <property type="evidence" value="ECO:0007669"/>
    <property type="project" value="UniProtKB-SubCell"/>
</dbReference>
<keyword evidence="11" id="KW-1185">Reference proteome</keyword>
<evidence type="ECO:0000259" key="9">
    <source>
        <dbReference type="PROSITE" id="PS50850"/>
    </source>
</evidence>
<feature type="transmembrane region" description="Helical" evidence="8">
    <location>
        <begin position="334"/>
        <end position="356"/>
    </location>
</feature>
<name>A0AAD4KNI2_9EURO</name>
<accession>A0AAD4KNI2</accession>
<dbReference type="PRINTS" id="PR00171">
    <property type="entry name" value="SUGRTRNSPORT"/>
</dbReference>
<feature type="transmembrane region" description="Helical" evidence="8">
    <location>
        <begin position="306"/>
        <end position="325"/>
    </location>
</feature>
<dbReference type="Gene3D" id="1.20.1250.20">
    <property type="entry name" value="MFS general substrate transporter like domains"/>
    <property type="match status" value="1"/>
</dbReference>
<dbReference type="InterPro" id="IPR050360">
    <property type="entry name" value="MFS_Sugar_Transporters"/>
</dbReference>
<dbReference type="Pfam" id="PF00083">
    <property type="entry name" value="Sugar_tr"/>
    <property type="match status" value="1"/>
</dbReference>
<feature type="transmembrane region" description="Helical" evidence="8">
    <location>
        <begin position="368"/>
        <end position="391"/>
    </location>
</feature>
<comment type="caution">
    <text evidence="10">The sequence shown here is derived from an EMBL/GenBank/DDBJ whole genome shotgun (WGS) entry which is preliminary data.</text>
</comment>
<evidence type="ECO:0000256" key="3">
    <source>
        <dbReference type="ARBA" id="ARBA00022448"/>
    </source>
</evidence>
<dbReference type="AlphaFoldDB" id="A0AAD4KNI2"/>
<feature type="transmembrane region" description="Helical" evidence="8">
    <location>
        <begin position="142"/>
        <end position="167"/>
    </location>
</feature>
<proteinExistence type="inferred from homology"/>
<keyword evidence="6 8" id="KW-0472">Membrane</keyword>
<evidence type="ECO:0000313" key="10">
    <source>
        <dbReference type="EMBL" id="KAH8692015.1"/>
    </source>
</evidence>
<evidence type="ECO:0000256" key="2">
    <source>
        <dbReference type="ARBA" id="ARBA00010992"/>
    </source>
</evidence>
<feature type="transmembrane region" description="Helical" evidence="8">
    <location>
        <begin position="268"/>
        <end position="286"/>
    </location>
</feature>
<feature type="transmembrane region" description="Helical" evidence="8">
    <location>
        <begin position="84"/>
        <end position="104"/>
    </location>
</feature>
<dbReference type="Proteomes" id="UP001201262">
    <property type="component" value="Unassembled WGS sequence"/>
</dbReference>
<dbReference type="InterPro" id="IPR020846">
    <property type="entry name" value="MFS_dom"/>
</dbReference>
<dbReference type="InterPro" id="IPR005828">
    <property type="entry name" value="MFS_sugar_transport-like"/>
</dbReference>
<reference evidence="10" key="1">
    <citation type="submission" date="2021-12" db="EMBL/GenBank/DDBJ databases">
        <title>Convergent genome expansion in fungi linked to evolution of root-endophyte symbiosis.</title>
        <authorList>
            <consortium name="DOE Joint Genome Institute"/>
            <person name="Ke Y.-H."/>
            <person name="Bonito G."/>
            <person name="Liao H.-L."/>
            <person name="Looney B."/>
            <person name="Rojas-Flechas A."/>
            <person name="Nash J."/>
            <person name="Hameed K."/>
            <person name="Schadt C."/>
            <person name="Martin F."/>
            <person name="Crous P.W."/>
            <person name="Miettinen O."/>
            <person name="Magnuson J.K."/>
            <person name="Labbe J."/>
            <person name="Jacobson D."/>
            <person name="Doktycz M.J."/>
            <person name="Veneault-Fourrey C."/>
            <person name="Kuo A."/>
            <person name="Mondo S."/>
            <person name="Calhoun S."/>
            <person name="Riley R."/>
            <person name="Ohm R."/>
            <person name="LaButti K."/>
            <person name="Andreopoulos B."/>
            <person name="Pangilinan J."/>
            <person name="Nolan M."/>
            <person name="Tritt A."/>
            <person name="Clum A."/>
            <person name="Lipzen A."/>
            <person name="Daum C."/>
            <person name="Barry K."/>
            <person name="Grigoriev I.V."/>
            <person name="Vilgalys R."/>
        </authorList>
    </citation>
    <scope>NUCLEOTIDE SEQUENCE</scope>
    <source>
        <strain evidence="10">PMI_201</strain>
    </source>
</reference>
<dbReference type="NCBIfam" id="TIGR00879">
    <property type="entry name" value="SP"/>
    <property type="match status" value="1"/>
</dbReference>
<dbReference type="PROSITE" id="PS50850">
    <property type="entry name" value="MFS"/>
    <property type="match status" value="1"/>
</dbReference>
<evidence type="ECO:0000256" key="6">
    <source>
        <dbReference type="ARBA" id="ARBA00023136"/>
    </source>
</evidence>
<dbReference type="PROSITE" id="PS00217">
    <property type="entry name" value="SUGAR_TRANSPORT_2"/>
    <property type="match status" value="1"/>
</dbReference>
<dbReference type="PANTHER" id="PTHR48022">
    <property type="entry name" value="PLASTIDIC GLUCOSE TRANSPORTER 4"/>
    <property type="match status" value="1"/>
</dbReference>
<keyword evidence="3 7" id="KW-0813">Transport</keyword>
<dbReference type="InterPro" id="IPR003663">
    <property type="entry name" value="Sugar/inositol_transpt"/>
</dbReference>
<keyword evidence="5 8" id="KW-1133">Transmembrane helix</keyword>
<evidence type="ECO:0000256" key="5">
    <source>
        <dbReference type="ARBA" id="ARBA00022989"/>
    </source>
</evidence>
<dbReference type="GeneID" id="70247329"/>
<feature type="transmembrane region" description="Helical" evidence="8">
    <location>
        <begin position="110"/>
        <end position="130"/>
    </location>
</feature>
<feature type="transmembrane region" description="Helical" evidence="8">
    <location>
        <begin position="433"/>
        <end position="452"/>
    </location>
</feature>
<feature type="transmembrane region" description="Helical" evidence="8">
    <location>
        <begin position="403"/>
        <end position="427"/>
    </location>
</feature>
<feature type="domain" description="Major facilitator superfamily (MFS) profile" evidence="9">
    <location>
        <begin position="12"/>
        <end position="456"/>
    </location>
</feature>
<evidence type="ECO:0000256" key="8">
    <source>
        <dbReference type="SAM" id="Phobius"/>
    </source>
</evidence>
<protein>
    <submittedName>
        <fullName evidence="10">General substrate transporter</fullName>
    </submittedName>
</protein>
<dbReference type="SUPFAM" id="SSF103473">
    <property type="entry name" value="MFS general substrate transporter"/>
    <property type="match status" value="1"/>
</dbReference>
<gene>
    <name evidence="10" type="ORF">BGW36DRAFT_386821</name>
</gene>
<dbReference type="PANTHER" id="PTHR48022:SF11">
    <property type="entry name" value="MONOSACCHARIDE TRANSPORTER (HXT8), PUTATIVE (AFU_ORTHOLOGUE AFUA_2G08120)-RELATED"/>
    <property type="match status" value="1"/>
</dbReference>
<dbReference type="EMBL" id="JAJTJA010000011">
    <property type="protein sequence ID" value="KAH8692015.1"/>
    <property type="molecule type" value="Genomic_DNA"/>
</dbReference>
<dbReference type="InterPro" id="IPR005829">
    <property type="entry name" value="Sugar_transporter_CS"/>
</dbReference>
<comment type="subcellular location">
    <subcellularLocation>
        <location evidence="1">Membrane</location>
        <topology evidence="1">Multi-pass membrane protein</topology>
    </subcellularLocation>
</comment>
<evidence type="ECO:0000313" key="11">
    <source>
        <dbReference type="Proteomes" id="UP001201262"/>
    </source>
</evidence>